<proteinExistence type="inferred from homology"/>
<evidence type="ECO:0000259" key="8">
    <source>
        <dbReference type="Pfam" id="PF02784"/>
    </source>
</evidence>
<keyword evidence="4 5" id="KW-0456">Lyase</keyword>
<dbReference type="Gene3D" id="3.20.20.10">
    <property type="entry name" value="Alanine racemase"/>
    <property type="match status" value="1"/>
</dbReference>
<dbReference type="NCBIfam" id="TIGR01048">
    <property type="entry name" value="lysA"/>
    <property type="match status" value="1"/>
</dbReference>
<evidence type="ECO:0000313" key="10">
    <source>
        <dbReference type="Proteomes" id="UP000760472"/>
    </source>
</evidence>
<keyword evidence="2 5" id="KW-0210">Decarboxylase</keyword>
<comment type="subunit">
    <text evidence="5">Homodimer.</text>
</comment>
<organism evidence="9 10">
    <name type="scientific">Amphritea pacifica</name>
    <dbReference type="NCBI Taxonomy" id="2811233"/>
    <lineage>
        <taxon>Bacteria</taxon>
        <taxon>Pseudomonadati</taxon>
        <taxon>Pseudomonadota</taxon>
        <taxon>Gammaproteobacteria</taxon>
        <taxon>Oceanospirillales</taxon>
        <taxon>Oceanospirillaceae</taxon>
        <taxon>Amphritea</taxon>
    </lineage>
</organism>
<feature type="binding site" evidence="5">
    <location>
        <position position="312"/>
    </location>
    <ligand>
        <name>substrate</name>
    </ligand>
</feature>
<reference evidence="9 10" key="1">
    <citation type="submission" date="2021-02" db="EMBL/GenBank/DDBJ databases">
        <title>A novel species of genus Amphritea isolated from a fishpond in China.</title>
        <authorList>
            <person name="Lu H."/>
        </authorList>
    </citation>
    <scope>NUCLEOTIDE SEQUENCE [LARGE SCALE GENOMIC DNA]</scope>
    <source>
        <strain evidence="9 10">RP18W</strain>
    </source>
</reference>
<comment type="cofactor">
    <cofactor evidence="1 5 7">
        <name>pyridoxal 5'-phosphate</name>
        <dbReference type="ChEBI" id="CHEBI:597326"/>
    </cofactor>
</comment>
<feature type="binding site" evidence="5">
    <location>
        <position position="371"/>
    </location>
    <ligand>
        <name>substrate</name>
    </ligand>
</feature>
<evidence type="ECO:0000256" key="3">
    <source>
        <dbReference type="ARBA" id="ARBA00022898"/>
    </source>
</evidence>
<dbReference type="EC" id="4.1.1.20" evidence="5 6"/>
<dbReference type="InterPro" id="IPR002986">
    <property type="entry name" value="DAP_deCOOHase_LysA"/>
</dbReference>
<dbReference type="PANTHER" id="PTHR43727:SF2">
    <property type="entry name" value="GROUP IV DECARBOXYLASE"/>
    <property type="match status" value="1"/>
</dbReference>
<evidence type="ECO:0000313" key="9">
    <source>
        <dbReference type="EMBL" id="MBN0988386.1"/>
    </source>
</evidence>
<feature type="binding site" evidence="5">
    <location>
        <position position="371"/>
    </location>
    <ligand>
        <name>pyridoxal 5'-phosphate</name>
        <dbReference type="ChEBI" id="CHEBI:597326"/>
    </ligand>
</feature>
<evidence type="ECO:0000256" key="7">
    <source>
        <dbReference type="RuleBase" id="RU003738"/>
    </source>
</evidence>
<dbReference type="InterPro" id="IPR009006">
    <property type="entry name" value="Ala_racemase/Decarboxylase_C"/>
</dbReference>
<dbReference type="PRINTS" id="PR01179">
    <property type="entry name" value="ODADCRBXLASE"/>
</dbReference>
<name>A0ABS2W9X9_9GAMM</name>
<dbReference type="SUPFAM" id="SSF50621">
    <property type="entry name" value="Alanine racemase C-terminal domain-like"/>
    <property type="match status" value="1"/>
</dbReference>
<evidence type="ECO:0000256" key="6">
    <source>
        <dbReference type="NCBIfam" id="TIGR01048"/>
    </source>
</evidence>
<evidence type="ECO:0000256" key="2">
    <source>
        <dbReference type="ARBA" id="ARBA00022793"/>
    </source>
</evidence>
<comment type="pathway">
    <text evidence="5 7">Amino-acid biosynthesis; L-lysine biosynthesis via DAP pathway; L-lysine from DL-2,6-diaminopimelate: step 1/1.</text>
</comment>
<keyword evidence="5 7" id="KW-0457">Lysine biosynthesis</keyword>
<dbReference type="RefSeq" id="WP_205213852.1">
    <property type="nucleotide sequence ID" value="NZ_JAFFZP010000021.1"/>
</dbReference>
<dbReference type="Pfam" id="PF02784">
    <property type="entry name" value="Orn_Arg_deC_N"/>
    <property type="match status" value="1"/>
</dbReference>
<dbReference type="Gene3D" id="2.40.37.10">
    <property type="entry name" value="Lyase, Ornithine Decarboxylase, Chain A, domain 1"/>
    <property type="match status" value="1"/>
</dbReference>
<feature type="binding site" evidence="5">
    <location>
        <position position="239"/>
    </location>
    <ligand>
        <name>pyridoxal 5'-phosphate</name>
        <dbReference type="ChEBI" id="CHEBI:597326"/>
    </ligand>
</feature>
<evidence type="ECO:0000256" key="4">
    <source>
        <dbReference type="ARBA" id="ARBA00023239"/>
    </source>
</evidence>
<dbReference type="SUPFAM" id="SSF51419">
    <property type="entry name" value="PLP-binding barrel"/>
    <property type="match status" value="1"/>
</dbReference>
<feature type="binding site" evidence="5">
    <location>
        <begin position="273"/>
        <end position="276"/>
    </location>
    <ligand>
        <name>pyridoxal 5'-phosphate</name>
        <dbReference type="ChEBI" id="CHEBI:597326"/>
    </ligand>
</feature>
<keyword evidence="10" id="KW-1185">Reference proteome</keyword>
<dbReference type="HAMAP" id="MF_02120">
    <property type="entry name" value="LysA"/>
    <property type="match status" value="1"/>
</dbReference>
<dbReference type="PRINTS" id="PR01181">
    <property type="entry name" value="DAPDCRBXLASE"/>
</dbReference>
<dbReference type="CDD" id="cd06828">
    <property type="entry name" value="PLPDE_III_DapDC"/>
    <property type="match status" value="1"/>
</dbReference>
<dbReference type="Proteomes" id="UP000760472">
    <property type="component" value="Unassembled WGS sequence"/>
</dbReference>
<dbReference type="InterPro" id="IPR022657">
    <property type="entry name" value="De-COase2_CS"/>
</dbReference>
<dbReference type="GO" id="GO:0008836">
    <property type="term" value="F:diaminopimelate decarboxylase activity"/>
    <property type="evidence" value="ECO:0007669"/>
    <property type="project" value="UniProtKB-EC"/>
</dbReference>
<feature type="domain" description="Orn/DAP/Arg decarboxylase 2 N-terminal" evidence="8">
    <location>
        <begin position="36"/>
        <end position="280"/>
    </location>
</feature>
<feature type="modified residue" description="N6-(pyridoxal phosphate)lysine" evidence="5">
    <location>
        <position position="60"/>
    </location>
</feature>
<dbReference type="PROSITE" id="PS00879">
    <property type="entry name" value="ODR_DC_2_2"/>
    <property type="match status" value="1"/>
</dbReference>
<dbReference type="EMBL" id="JAFFZP010000021">
    <property type="protein sequence ID" value="MBN0988386.1"/>
    <property type="molecule type" value="Genomic_DNA"/>
</dbReference>
<protein>
    <recommendedName>
        <fullName evidence="5 6">Diaminopimelate decarboxylase</fullName>
        <shortName evidence="5">DAP decarboxylase</shortName>
        <shortName evidence="5">DAPDC</shortName>
        <ecNumber evidence="5 6">4.1.1.20</ecNumber>
    </recommendedName>
</protein>
<comment type="catalytic activity">
    <reaction evidence="5 7">
        <text>meso-2,6-diaminopimelate + H(+) = L-lysine + CO2</text>
        <dbReference type="Rhea" id="RHEA:15101"/>
        <dbReference type="ChEBI" id="CHEBI:15378"/>
        <dbReference type="ChEBI" id="CHEBI:16526"/>
        <dbReference type="ChEBI" id="CHEBI:32551"/>
        <dbReference type="ChEBI" id="CHEBI:57791"/>
        <dbReference type="EC" id="4.1.1.20"/>
    </reaction>
</comment>
<evidence type="ECO:0000256" key="1">
    <source>
        <dbReference type="ARBA" id="ARBA00001933"/>
    </source>
</evidence>
<keyword evidence="3 5" id="KW-0663">Pyridoxal phosphate</keyword>
<dbReference type="PANTHER" id="PTHR43727">
    <property type="entry name" value="DIAMINOPIMELATE DECARBOXYLASE"/>
    <property type="match status" value="1"/>
</dbReference>
<sequence length="416" mass="45434">MDNFQYLNGRLCAEEVPVSRIADEFGTPTYIYSRDALERAYLDYAQALEGRDALVCYAVKANSNIGVLNVLARLGAGFDIVSLGELERVIKAGGDPAKVVFSGVAKREDEMRRALELGIHCFNVESEAELERLNKVASELDKVAAISLRVNPDVDAGTHPYISTGLKDNKFGVAIDDAVRIYRYAHSLSHLDVQGVDCHIGSQLTEIAPFLDALDRLLLLIDTLAEQGITIKHLDLGGGLGVCYTDEVLPSPQEYIGAVIDKLGDRPLKLIFEPGRSIAANAGILITKVEFLKCTEHKNFAIIDGAMNDLIRPALYSAYMEIIPVDIREEGEARCFDLVGPVCESSDFLGKDRQLNIEAGDLLAVCSAGAYGFGMSSNYNARNRAAEVMVDDNQVHLIRKRETIADQLRGEAILPG</sequence>
<dbReference type="InterPro" id="IPR022644">
    <property type="entry name" value="De-COase2_N"/>
</dbReference>
<keyword evidence="5" id="KW-0028">Amino-acid biosynthesis</keyword>
<accession>A0ABS2W9X9</accession>
<gene>
    <name evidence="5 9" type="primary">lysA</name>
    <name evidence="9" type="ORF">JW498_13515</name>
</gene>
<evidence type="ECO:0000256" key="5">
    <source>
        <dbReference type="HAMAP-Rule" id="MF_02120"/>
    </source>
</evidence>
<dbReference type="InterPro" id="IPR000183">
    <property type="entry name" value="Orn/DAP/Arg_de-COase"/>
</dbReference>
<dbReference type="InterPro" id="IPR029066">
    <property type="entry name" value="PLP-binding_barrel"/>
</dbReference>
<dbReference type="InterPro" id="IPR022653">
    <property type="entry name" value="De-COase2_pyr-phos_BS"/>
</dbReference>
<comment type="similarity">
    <text evidence="5">Belongs to the Orn/Lys/Arg decarboxylase class-II family. LysA subfamily.</text>
</comment>
<comment type="caution">
    <text evidence="9">The sequence shown here is derived from an EMBL/GenBank/DDBJ whole genome shotgun (WGS) entry which is preliminary data.</text>
</comment>
<feature type="binding site" evidence="5">
    <location>
        <position position="344"/>
    </location>
    <ligand>
        <name>substrate</name>
    </ligand>
</feature>
<feature type="binding site" evidence="5">
    <location>
        <position position="316"/>
    </location>
    <ligand>
        <name>substrate</name>
    </ligand>
</feature>
<dbReference type="PROSITE" id="PS00878">
    <property type="entry name" value="ODR_DC_2_1"/>
    <property type="match status" value="1"/>
</dbReference>
<comment type="function">
    <text evidence="5">Specifically catalyzes the decarboxylation of meso-diaminopimelate (meso-DAP) to L-lysine.</text>
</comment>
<feature type="binding site" evidence="5">
    <location>
        <position position="276"/>
    </location>
    <ligand>
        <name>substrate</name>
    </ligand>
</feature>